<gene>
    <name evidence="1" type="ORF">P10VF_241</name>
</gene>
<evidence type="ECO:0000313" key="2">
    <source>
        <dbReference type="Proteomes" id="UP000204140"/>
    </source>
</evidence>
<evidence type="ECO:0008006" key="3">
    <source>
        <dbReference type="Google" id="ProtNLM"/>
    </source>
</evidence>
<sequence>MSQVSTLLEYAYNFSEQIAFDILGSLSKRDIYGNVTSSGEFVSNPVPYSLTLHQLKNKYDIIDPPEKSPLYALENIETKSIHTDQRLVVFEKVRNIVLNYTSITKPILVARFEEHPFSLVLNGNHRLSAACLLKQEFIQAYVIDVRVSFL</sequence>
<proteinExistence type="predicted"/>
<keyword evidence="2" id="KW-1185">Reference proteome</keyword>
<dbReference type="OrthoDB" id="34309at10239"/>
<dbReference type="SUPFAM" id="SSF110849">
    <property type="entry name" value="ParB/Sulfiredoxin"/>
    <property type="match status" value="1"/>
</dbReference>
<dbReference type="EMBL" id="KM199770">
    <property type="protein sequence ID" value="AIK68454.1"/>
    <property type="molecule type" value="Genomic_DNA"/>
</dbReference>
<dbReference type="Proteomes" id="UP000204140">
    <property type="component" value="Segment"/>
</dbReference>
<dbReference type="InterPro" id="IPR036086">
    <property type="entry name" value="ParB/Sulfiredoxin_sf"/>
</dbReference>
<dbReference type="GeneID" id="22109790"/>
<protein>
    <recommendedName>
        <fullName evidence="3">ParB/Sulfiredoxin domain-containing protein</fullName>
    </recommendedName>
</protein>
<dbReference type="RefSeq" id="YP_009099980.1">
    <property type="nucleotide sequence ID" value="NC_025429.1"/>
</dbReference>
<dbReference type="KEGG" id="vg:22109790"/>
<name>A0A076YNR4_9CAUD</name>
<evidence type="ECO:0000313" key="1">
    <source>
        <dbReference type="EMBL" id="AIK68454.1"/>
    </source>
</evidence>
<organism evidence="1 2">
    <name type="scientific">Rhizobium phage vB_RleM_P10VF</name>
    <dbReference type="NCBI Taxonomy" id="1527770"/>
    <lineage>
        <taxon>Viruses</taxon>
        <taxon>Duplodnaviria</taxon>
        <taxon>Heunggongvirae</taxon>
        <taxon>Uroviricota</taxon>
        <taxon>Caudoviricetes</taxon>
        <taxon>Pootjesviridae</taxon>
        <taxon>Innesvirus</taxon>
        <taxon>Innesvirus P10VF</taxon>
    </lineage>
</organism>
<reference evidence="1 2" key="1">
    <citation type="submission" date="2014-07" db="EMBL/GenBank/DDBJ databases">
        <title>Isolation and characterization of Rhizobium leguminosarum phages from western Canadian soils and complete genome sequences of rhizobiophages vB_RleS_L338C and vB_RleM_P10VF.</title>
        <authorList>
            <person name="Restrepo-Cordoba M."/>
            <person name="Halmillawewa A.P."/>
            <person name="Perry B."/>
            <person name="Hynes M.F."/>
            <person name="Yost C.K."/>
        </authorList>
    </citation>
    <scope>NUCLEOTIDE SEQUENCE [LARGE SCALE GENOMIC DNA]</scope>
</reference>
<accession>A0A076YNR4</accession>